<organism evidence="1 2">
    <name type="scientific">Silurus meridionalis</name>
    <name type="common">Southern catfish</name>
    <name type="synonym">Silurus soldatovi meridionalis</name>
    <dbReference type="NCBI Taxonomy" id="175797"/>
    <lineage>
        <taxon>Eukaryota</taxon>
        <taxon>Metazoa</taxon>
        <taxon>Chordata</taxon>
        <taxon>Craniata</taxon>
        <taxon>Vertebrata</taxon>
        <taxon>Euteleostomi</taxon>
        <taxon>Actinopterygii</taxon>
        <taxon>Neopterygii</taxon>
        <taxon>Teleostei</taxon>
        <taxon>Ostariophysi</taxon>
        <taxon>Siluriformes</taxon>
        <taxon>Siluridae</taxon>
        <taxon>Silurus</taxon>
    </lineage>
</organism>
<dbReference type="PANTHER" id="PTHR48465">
    <property type="entry name" value="PROTEIN SSUH2 HOMOLOG"/>
    <property type="match status" value="1"/>
</dbReference>
<reference evidence="1" key="1">
    <citation type="submission" date="2020-08" db="EMBL/GenBank/DDBJ databases">
        <title>Chromosome-level assembly of Southern catfish (Silurus meridionalis) provides insights into visual adaptation to the nocturnal and benthic lifestyles.</title>
        <authorList>
            <person name="Zhang Y."/>
            <person name="Wang D."/>
            <person name="Peng Z."/>
        </authorList>
    </citation>
    <scope>NUCLEOTIDE SEQUENCE</scope>
    <source>
        <strain evidence="1">SWU-2019-XX</strain>
        <tissue evidence="1">Muscle</tissue>
    </source>
</reference>
<dbReference type="EMBL" id="JABFDY010000017">
    <property type="protein sequence ID" value="KAF7695658.1"/>
    <property type="molecule type" value="Genomic_DNA"/>
</dbReference>
<dbReference type="Proteomes" id="UP000606274">
    <property type="component" value="Unassembled WGS sequence"/>
</dbReference>
<proteinExistence type="predicted"/>
<name>A0A8T0ATD2_SILME</name>
<evidence type="ECO:0000313" key="1">
    <source>
        <dbReference type="EMBL" id="KAF7695658.1"/>
    </source>
</evidence>
<keyword evidence="2" id="KW-1185">Reference proteome</keyword>
<evidence type="ECO:0008006" key="3">
    <source>
        <dbReference type="Google" id="ProtNLM"/>
    </source>
</evidence>
<dbReference type="PANTHER" id="PTHR48465:SF1">
    <property type="entry name" value="PROTEIN SSUH2 HOMOLOG"/>
    <property type="match status" value="1"/>
</dbReference>
<comment type="caution">
    <text evidence="1">The sequence shown here is derived from an EMBL/GenBank/DDBJ whole genome shotgun (WGS) entry which is preliminary data.</text>
</comment>
<dbReference type="AlphaFoldDB" id="A0A8T0ATD2"/>
<accession>A0A8T0ATD2</accession>
<evidence type="ECO:0000313" key="2">
    <source>
        <dbReference type="Proteomes" id="UP000606274"/>
    </source>
</evidence>
<sequence length="413" mass="45690">METRPAFNNYGATGGFNNPGFTPSATGMSAPSAPPAGFYDSVPGYEGTLAGGGGGFLPPPMPSAPLPAPENLPAQPNWNITSISEEVAREAFASYISSKCCYSSAPVKEGVITGLDPFNTYRYRLETFAETRSTEWNQEPYTGQHVDAFTQPAPAPWAVAAQPPAFFQDQTQTLRVPYTSSVKPCHACMGMGMKPCKDCAGCGNKVCWVCNGSGFRNGNEHCSHCNGCGRENCTWCHGQGSRDCDICRGKRQLLVFITLKIQWTTYKTDYVVEQMSGLKSENLSKVSGRVMFKDSQYMLYPVMGCPDPSLSQASERLIREHQSNYFQTSRVLQQRHTIELIPVTRVNYAWKGKPTCTTCLGTRTPCTPTATRLHAAARSCNPIVHRFYRLEFHIKPNRDHFYTVVTVIRVFNM</sequence>
<protein>
    <recommendedName>
        <fullName evidence="3">Protein SSUH2 homolog</fullName>
    </recommendedName>
</protein>
<gene>
    <name evidence="1" type="ORF">HF521_007381</name>
</gene>
<dbReference type="InterPro" id="IPR052789">
    <property type="entry name" value="SSUH2_homolog"/>
</dbReference>